<organism evidence="1 2">
    <name type="scientific">Methyloceanibacter caenitepidi</name>
    <dbReference type="NCBI Taxonomy" id="1384459"/>
    <lineage>
        <taxon>Bacteria</taxon>
        <taxon>Pseudomonadati</taxon>
        <taxon>Pseudomonadota</taxon>
        <taxon>Alphaproteobacteria</taxon>
        <taxon>Hyphomicrobiales</taxon>
        <taxon>Hyphomicrobiaceae</taxon>
        <taxon>Methyloceanibacter</taxon>
    </lineage>
</organism>
<keyword evidence="2" id="KW-1185">Reference proteome</keyword>
<dbReference type="KEGG" id="mcg:GL4_1862"/>
<dbReference type="EMBL" id="AP014648">
    <property type="protein sequence ID" value="BAQ17314.1"/>
    <property type="molecule type" value="Genomic_DNA"/>
</dbReference>
<reference evidence="1 2" key="1">
    <citation type="submission" date="2014-09" db="EMBL/GenBank/DDBJ databases">
        <title>Genome sequencing of Methyloceanibacter caenitepidi Gela4.</title>
        <authorList>
            <person name="Takeuchi M."/>
            <person name="Susumu S."/>
            <person name="Kamagata Y."/>
            <person name="Oshima K."/>
            <person name="Hattori M."/>
            <person name="Iwasaki W."/>
        </authorList>
    </citation>
    <scope>NUCLEOTIDE SEQUENCE [LARGE SCALE GENOMIC DNA]</scope>
    <source>
        <strain evidence="1 2">Gela4</strain>
    </source>
</reference>
<dbReference type="STRING" id="1384459.GL4_1862"/>
<protein>
    <submittedName>
        <fullName evidence="1">Uncharacterized protein</fullName>
    </submittedName>
</protein>
<evidence type="ECO:0000313" key="2">
    <source>
        <dbReference type="Proteomes" id="UP000031643"/>
    </source>
</evidence>
<name>A0A0A8K5P8_9HYPH</name>
<dbReference type="AlphaFoldDB" id="A0A0A8K5P8"/>
<dbReference type="HOGENOM" id="CLU_3201886_0_0_5"/>
<proteinExistence type="predicted"/>
<gene>
    <name evidence="1" type="ORF">GL4_1862</name>
</gene>
<dbReference type="Proteomes" id="UP000031643">
    <property type="component" value="Chromosome"/>
</dbReference>
<sequence length="45" mass="5231">MSGSDPAQGTIFFLQRFSAERLHFPTCQGTFLTHYFPLRGDWPRL</sequence>
<accession>A0A0A8K5P8</accession>
<evidence type="ECO:0000313" key="1">
    <source>
        <dbReference type="EMBL" id="BAQ17314.1"/>
    </source>
</evidence>